<dbReference type="PROSITE" id="PS51257">
    <property type="entry name" value="PROKAR_LIPOPROTEIN"/>
    <property type="match status" value="1"/>
</dbReference>
<dbReference type="AntiFam" id="ANF00280">
    <property type="entry name" value="Spurious ORF (shadow ORF of PyrG)"/>
</dbReference>
<dbReference type="AlphaFoldDB" id="A0A346FW99"/>
<reference evidence="1" key="1">
    <citation type="submission" date="2018-06" db="EMBL/GenBank/DDBJ databases">
        <title>Tn6518-mediated transfer of mcr-3.6 in ESBL-producing Aeromonas veronii.</title>
        <authorList>
            <person name="Wang X."/>
            <person name="Wang Y."/>
        </authorList>
    </citation>
    <scope>NUCLEOTIDE SEQUENCE</scope>
    <source>
        <strain evidence="1">W55</strain>
    </source>
</reference>
<dbReference type="EMBL" id="MH481281">
    <property type="protein sequence ID" value="AXN76753.1"/>
    <property type="molecule type" value="Genomic_DNA"/>
</dbReference>
<protein>
    <submittedName>
        <fullName evidence="1">CTP synthetase</fullName>
    </submittedName>
</protein>
<evidence type="ECO:0000313" key="1">
    <source>
        <dbReference type="EMBL" id="AXN76753.1"/>
    </source>
</evidence>
<organism evidence="1">
    <name type="scientific">Aeromonas veronii</name>
    <dbReference type="NCBI Taxonomy" id="654"/>
    <lineage>
        <taxon>Bacteria</taxon>
        <taxon>Pseudomonadati</taxon>
        <taxon>Pseudomonadota</taxon>
        <taxon>Gammaproteobacteria</taxon>
        <taxon>Aeromonadales</taxon>
        <taxon>Aeromonadaceae</taxon>
        <taxon>Aeromonas</taxon>
    </lineage>
</organism>
<proteinExistence type="predicted"/>
<accession>A0A346FW99</accession>
<name>A0A346FW99_AERVE</name>
<sequence>MPKKAAVAQCPNRIYFQLLQITLLILACRLHKTGEQSVAITRSRGELRVELRSHEPGVIRDLDDFHQLLVGGETGHFQTCRFNLRQQLVVDFVTVTVTLVNSRAAVHLTHLGIFDQVAELGTQTHGTAQIGLLGTGLDVALFIHPLGDEADDRIRAIFLEFGGVSPFHTRYVASEFDHGNLHAEADTQVGDLVLAGILGSQNFAFHTALTEATRHQDRVQTFQQLGATGLDILRVDVLDVDGVTGLETTVLERLVDGLVSVRQGDVLADHTDGHFTSRVGLFVDNLFPLGQVSLFALQTETLGEVGVQILGFQQCRDLVDGVDVFHGDDGALGHVAEQSDLGTLVGRNGTIGAADQHIRLDTDGEQLFNGVLGRLGLHFTGSSQVRNQRQVHEHGVVAAHFGSQLTNGFEERQGLDVTYGTAHFDDGNLMAFGTGNHPLFDGVGDVRDNLNGGAQIVTTTLFTQYVGVDAAGGKVVATGHLGADETLVVAQIQIGFGPVLGYEHFTMLGRAHGARIHVDVRVQFHDGHIQTTGFQNGCQRSCGNAFAEG</sequence>